<accession>A0ABS4DTK9</accession>
<reference evidence="2 3" key="1">
    <citation type="submission" date="2021-03" db="EMBL/GenBank/DDBJ databases">
        <title>Genomic Encyclopedia of Type Strains, Phase IV (KMG-IV): sequencing the most valuable type-strain genomes for metagenomic binning, comparative biology and taxonomic classification.</title>
        <authorList>
            <person name="Goeker M."/>
        </authorList>
    </citation>
    <scope>NUCLEOTIDE SEQUENCE [LARGE SCALE GENOMIC DNA]</scope>
    <source>
        <strain evidence="2 3">DSM 21600</strain>
    </source>
</reference>
<name>A0ABS4DTK9_9HYPH</name>
<feature type="region of interest" description="Disordered" evidence="1">
    <location>
        <begin position="83"/>
        <end position="121"/>
    </location>
</feature>
<evidence type="ECO:0000313" key="2">
    <source>
        <dbReference type="EMBL" id="MBP1849043.1"/>
    </source>
</evidence>
<organism evidence="2 3">
    <name type="scientific">Rhizobium halophytocola</name>
    <dbReference type="NCBI Taxonomy" id="735519"/>
    <lineage>
        <taxon>Bacteria</taxon>
        <taxon>Pseudomonadati</taxon>
        <taxon>Pseudomonadota</taxon>
        <taxon>Alphaproteobacteria</taxon>
        <taxon>Hyphomicrobiales</taxon>
        <taxon>Rhizobiaceae</taxon>
        <taxon>Rhizobium/Agrobacterium group</taxon>
        <taxon>Rhizobium</taxon>
    </lineage>
</organism>
<evidence type="ECO:0000256" key="1">
    <source>
        <dbReference type="SAM" id="MobiDB-lite"/>
    </source>
</evidence>
<evidence type="ECO:0000313" key="3">
    <source>
        <dbReference type="Proteomes" id="UP000759443"/>
    </source>
</evidence>
<protein>
    <submittedName>
        <fullName evidence="2">Uncharacterized protein</fullName>
    </submittedName>
</protein>
<dbReference type="RefSeq" id="WP_209941843.1">
    <property type="nucleotide sequence ID" value="NZ_JAGGJU010000001.1"/>
</dbReference>
<gene>
    <name evidence="2" type="ORF">J2Z17_000460</name>
</gene>
<sequence>MVPLVTPPKLKLSRLRDIGWTIWDPIGLLAPSERWDEGEALAFADEYDNYLREAAGLLRRGTPAEDVVRLLVAVETSRMGLAERPDTVNRARLSLPPPPAFPRTPTEERATSVAARGPKAD</sequence>
<keyword evidence="3" id="KW-1185">Reference proteome</keyword>
<dbReference type="EMBL" id="JAGGJU010000001">
    <property type="protein sequence ID" value="MBP1849043.1"/>
    <property type="molecule type" value="Genomic_DNA"/>
</dbReference>
<comment type="caution">
    <text evidence="2">The sequence shown here is derived from an EMBL/GenBank/DDBJ whole genome shotgun (WGS) entry which is preliminary data.</text>
</comment>
<proteinExistence type="predicted"/>
<dbReference type="Proteomes" id="UP000759443">
    <property type="component" value="Unassembled WGS sequence"/>
</dbReference>